<dbReference type="OrthoDB" id="9784811at2"/>
<dbReference type="SUPFAM" id="SSF88713">
    <property type="entry name" value="Glycoside hydrolase/deacetylase"/>
    <property type="match status" value="1"/>
</dbReference>
<dbReference type="PANTHER" id="PTHR30105:SF2">
    <property type="entry name" value="DIVERGENT POLYSACCHARIDE DEACETYLASE SUPERFAMILY"/>
    <property type="match status" value="1"/>
</dbReference>
<organism evidence="1 2">
    <name type="scientific">Paenibacillus selenitireducens</name>
    <dbReference type="NCBI Taxonomy" id="1324314"/>
    <lineage>
        <taxon>Bacteria</taxon>
        <taxon>Bacillati</taxon>
        <taxon>Bacillota</taxon>
        <taxon>Bacilli</taxon>
        <taxon>Bacillales</taxon>
        <taxon>Paenibacillaceae</taxon>
        <taxon>Paenibacillus</taxon>
    </lineage>
</organism>
<proteinExistence type="predicted"/>
<dbReference type="STRING" id="1324314.BVG16_02260"/>
<sequence>MVLFLLALGMQGISKPIMAGPASSEQPQLELPLQQKKVALVIDDFGNNMKGTEKMLSLPITFTVAVMPFLQTTKQDAEMAHKLGHDVIVHMPMEPKNGNPSWLGPGAITTRMSDEEIRTRVEAAINEVPHAIGMNNHMGSKVTGDERVMRVVLQVCKERGLFFLDSHTNYRTVAPKVARELGVPIAENQMFLDDEYTVKHISGQVRKIQQYMQTHEQCIVIGHVGVGGPKTASVLSETIPQLKASMTFVRVAELAHKTDK</sequence>
<evidence type="ECO:0008006" key="3">
    <source>
        <dbReference type="Google" id="ProtNLM"/>
    </source>
</evidence>
<dbReference type="Pfam" id="PF04748">
    <property type="entry name" value="Polysacc_deac_2"/>
    <property type="match status" value="1"/>
</dbReference>
<dbReference type="Proteomes" id="UP000190188">
    <property type="component" value="Unassembled WGS sequence"/>
</dbReference>
<name>A0A1T2XP77_9BACL</name>
<dbReference type="Gene3D" id="3.20.20.370">
    <property type="entry name" value="Glycoside hydrolase/deacetylase"/>
    <property type="match status" value="1"/>
</dbReference>
<evidence type="ECO:0000313" key="2">
    <source>
        <dbReference type="Proteomes" id="UP000190188"/>
    </source>
</evidence>
<keyword evidence="2" id="KW-1185">Reference proteome</keyword>
<dbReference type="CDD" id="cd10936">
    <property type="entry name" value="CE4_DAC2"/>
    <property type="match status" value="1"/>
</dbReference>
<dbReference type="InterPro" id="IPR006837">
    <property type="entry name" value="Divergent_DAC"/>
</dbReference>
<dbReference type="GO" id="GO:0005975">
    <property type="term" value="P:carbohydrate metabolic process"/>
    <property type="evidence" value="ECO:0007669"/>
    <property type="project" value="InterPro"/>
</dbReference>
<dbReference type="PANTHER" id="PTHR30105">
    <property type="entry name" value="UNCHARACTERIZED YIBQ-RELATED"/>
    <property type="match status" value="1"/>
</dbReference>
<dbReference type="EMBL" id="MSZX01000001">
    <property type="protein sequence ID" value="OPA81526.1"/>
    <property type="molecule type" value="Genomic_DNA"/>
</dbReference>
<dbReference type="InterPro" id="IPR011330">
    <property type="entry name" value="Glyco_hydro/deAcase_b/a-brl"/>
</dbReference>
<gene>
    <name evidence="1" type="ORF">BVG16_02260</name>
</gene>
<evidence type="ECO:0000313" key="1">
    <source>
        <dbReference type="EMBL" id="OPA81526.1"/>
    </source>
</evidence>
<dbReference type="AlphaFoldDB" id="A0A1T2XP77"/>
<protein>
    <recommendedName>
        <fullName evidence="3">Divergent polysaccharide deacetylase family protein</fullName>
    </recommendedName>
</protein>
<accession>A0A1T2XP77</accession>
<comment type="caution">
    <text evidence="1">The sequence shown here is derived from an EMBL/GenBank/DDBJ whole genome shotgun (WGS) entry which is preliminary data.</text>
</comment>
<reference evidence="1 2" key="1">
    <citation type="submission" date="2017-01" db="EMBL/GenBank/DDBJ databases">
        <title>Genome analysis of Paenibacillus selenitrireducens ES3-24.</title>
        <authorList>
            <person name="Xu D."/>
            <person name="Yao R."/>
            <person name="Zheng S."/>
        </authorList>
    </citation>
    <scope>NUCLEOTIDE SEQUENCE [LARGE SCALE GENOMIC DNA]</scope>
    <source>
        <strain evidence="1 2">ES3-24</strain>
    </source>
</reference>